<reference evidence="1" key="1">
    <citation type="submission" date="2018-01" db="EMBL/GenBank/DDBJ databases">
        <title>An insight into the sialome of Amazonian anophelines.</title>
        <authorList>
            <person name="Ribeiro J.M."/>
            <person name="Scarpassa V."/>
            <person name="Calvo E."/>
        </authorList>
    </citation>
    <scope>NUCLEOTIDE SEQUENCE</scope>
</reference>
<evidence type="ECO:0000313" key="1">
    <source>
        <dbReference type="EMBL" id="MBW79911.1"/>
    </source>
</evidence>
<dbReference type="EMBL" id="GGFL01015733">
    <property type="protein sequence ID" value="MBW79911.1"/>
    <property type="molecule type" value="Transcribed_RNA"/>
</dbReference>
<name>A0A2M4DQW0_ANODA</name>
<sequence>MAIDVVAIALVILKKLANTHIGNQRVHPAINNVQAYHLIALPIVHAHRVLFPCQFAHVDAAIEDLFVDQNAANKVIA</sequence>
<protein>
    <submittedName>
        <fullName evidence="1">Putative secreted protein</fullName>
    </submittedName>
</protein>
<proteinExistence type="predicted"/>
<dbReference type="AlphaFoldDB" id="A0A2M4DQW0"/>
<organism evidence="1">
    <name type="scientific">Anopheles darlingi</name>
    <name type="common">Mosquito</name>
    <dbReference type="NCBI Taxonomy" id="43151"/>
    <lineage>
        <taxon>Eukaryota</taxon>
        <taxon>Metazoa</taxon>
        <taxon>Ecdysozoa</taxon>
        <taxon>Arthropoda</taxon>
        <taxon>Hexapoda</taxon>
        <taxon>Insecta</taxon>
        <taxon>Pterygota</taxon>
        <taxon>Neoptera</taxon>
        <taxon>Endopterygota</taxon>
        <taxon>Diptera</taxon>
        <taxon>Nematocera</taxon>
        <taxon>Culicoidea</taxon>
        <taxon>Culicidae</taxon>
        <taxon>Anophelinae</taxon>
        <taxon>Anopheles</taxon>
    </lineage>
</organism>
<accession>A0A2M4DQW0</accession>